<evidence type="ECO:0000259" key="1">
    <source>
        <dbReference type="Pfam" id="PF13454"/>
    </source>
</evidence>
<evidence type="ECO:0000313" key="3">
    <source>
        <dbReference type="Proteomes" id="UP000092582"/>
    </source>
</evidence>
<dbReference type="PANTHER" id="PTHR40254">
    <property type="entry name" value="BLR0577 PROTEIN"/>
    <property type="match status" value="1"/>
</dbReference>
<accession>A0A1B1BKC3</accession>
<dbReference type="RefSeq" id="WP_066596332.1">
    <property type="nucleotide sequence ID" value="NZ_CP016282.1"/>
</dbReference>
<dbReference type="AlphaFoldDB" id="A0A1B1BKC3"/>
<dbReference type="InterPro" id="IPR038732">
    <property type="entry name" value="HpyO/CreE_NAD-binding"/>
</dbReference>
<reference evidence="2 3" key="1">
    <citation type="submission" date="2016-06" db="EMBL/GenBank/DDBJ databases">
        <title>Genome sequencing of Cryobacterium arcticum PAMC 27867.</title>
        <authorList>
            <person name="Lee J."/>
            <person name="Kim O.-S."/>
        </authorList>
    </citation>
    <scope>NUCLEOTIDE SEQUENCE [LARGE SCALE GENOMIC DNA]</scope>
    <source>
        <strain evidence="2 3">PAMC 27867</strain>
    </source>
</reference>
<dbReference type="SUPFAM" id="SSF51905">
    <property type="entry name" value="FAD/NAD(P)-binding domain"/>
    <property type="match status" value="1"/>
</dbReference>
<dbReference type="Proteomes" id="UP000092582">
    <property type="component" value="Chromosome 1"/>
</dbReference>
<dbReference type="STRING" id="670052.PA27867_2187"/>
<dbReference type="InterPro" id="IPR036188">
    <property type="entry name" value="FAD/NAD-bd_sf"/>
</dbReference>
<name>A0A1B1BKC3_9MICO</name>
<dbReference type="PATRIC" id="fig|670052.7.peg.2249"/>
<dbReference type="KEGG" id="cart:PA27867_2187"/>
<dbReference type="EMBL" id="CP016282">
    <property type="protein sequence ID" value="ANP73139.1"/>
    <property type="molecule type" value="Genomic_DNA"/>
</dbReference>
<evidence type="ECO:0000313" key="2">
    <source>
        <dbReference type="EMBL" id="ANP73139.1"/>
    </source>
</evidence>
<gene>
    <name evidence="2" type="ORF">PA27867_2187</name>
</gene>
<dbReference type="Pfam" id="PF13454">
    <property type="entry name" value="NAD_binding_9"/>
    <property type="match status" value="1"/>
</dbReference>
<protein>
    <submittedName>
        <fullName evidence="2">Adenylate cyclase</fullName>
    </submittedName>
</protein>
<feature type="domain" description="FAD-dependent urate hydroxylase HpyO/Asp monooxygenase CreE-like FAD/NAD(P)-binding" evidence="1">
    <location>
        <begin position="18"/>
        <end position="199"/>
    </location>
</feature>
<dbReference type="InterPro" id="IPR052189">
    <property type="entry name" value="L-asp_N-monooxygenase_NS-form"/>
</dbReference>
<dbReference type="OrthoDB" id="3653265at2"/>
<organism evidence="2 3">
    <name type="scientific">Cryobacterium arcticum</name>
    <dbReference type="NCBI Taxonomy" id="670052"/>
    <lineage>
        <taxon>Bacteria</taxon>
        <taxon>Bacillati</taxon>
        <taxon>Actinomycetota</taxon>
        <taxon>Actinomycetes</taxon>
        <taxon>Micrococcales</taxon>
        <taxon>Microbacteriaceae</taxon>
        <taxon>Cryobacterium</taxon>
    </lineage>
</organism>
<keyword evidence="3" id="KW-1185">Reference proteome</keyword>
<dbReference type="PANTHER" id="PTHR40254:SF1">
    <property type="entry name" value="BLR0577 PROTEIN"/>
    <property type="match status" value="1"/>
</dbReference>
<sequence length="683" mass="73723">MSSAQTAPDSAETPLSIAVIGAGPRGAGVLERLAANLGTEWPTDRSLLLHFIDPFPAGPGRIWRFDQSPLLKLNSMAADVTMYTDETSVIDGPVRPGPSLIDWVDQVRAGTIELAPVDAALAAEIAVLTGSSFPTRRLQSLYLDWFFRTAVDDLADSVTVQVHPARAARVDDLPGGDQLVLLDDGSSIVAHLVLFSLGHNGSQPAPEHSALAGFADRNELVYLPPTFTADANLSAITPGEKVIVRGFGLAAVDLTVLLTEGRGGRFDRDDTGRLVYLPSGSEPRLFLGSRRGVPYRSKISSTLVGDRPVPRFFTTAAAARLENESESLDFTAQVWPLIAQESLWGYYRELFTGHPERVSLPWAEFADRFAAIDPRALPIAAGSHVSADARRSSHPLVDFGADAPDIELDITRFRALVAEAVPDPVDRLFLPEFDRPLHGLRFGSAEELQQALRQHIRADLDVRTLPEHSATLGLFVALLTSLFTLSDIIDSPKWSARSRVRDIHGWWLGYFSFIASGPPGHRLEELIALSEAGVVEFLGGDLWVTADETTGLFRAGSANVDRVVTAAALVDARLPDTSVSRSDNELLRALIASGGGLEHVVADGDYVGSTGRLLVRQQDTRVVDAGGGLHERRFAIGPYTNSPFVGAFSRPRTNAISFRENDKVARALLRALAALNAPARVDA</sequence>
<proteinExistence type="predicted"/>